<dbReference type="Proteomes" id="UP001183176">
    <property type="component" value="Unassembled WGS sequence"/>
</dbReference>
<proteinExistence type="predicted"/>
<protein>
    <submittedName>
        <fullName evidence="2">Cupin domain-containing protein</fullName>
    </submittedName>
</protein>
<evidence type="ECO:0000313" key="3">
    <source>
        <dbReference type="Proteomes" id="UP001183176"/>
    </source>
</evidence>
<dbReference type="InterPro" id="IPR013096">
    <property type="entry name" value="Cupin_2"/>
</dbReference>
<dbReference type="RefSeq" id="WP_311422605.1">
    <property type="nucleotide sequence ID" value="NZ_JAVREH010000008.1"/>
</dbReference>
<organism evidence="2 3">
    <name type="scientific">Jatrophihabitans lederbergiae</name>
    <dbReference type="NCBI Taxonomy" id="3075547"/>
    <lineage>
        <taxon>Bacteria</taxon>
        <taxon>Bacillati</taxon>
        <taxon>Actinomycetota</taxon>
        <taxon>Actinomycetes</taxon>
        <taxon>Jatrophihabitantales</taxon>
        <taxon>Jatrophihabitantaceae</taxon>
        <taxon>Jatrophihabitans</taxon>
    </lineage>
</organism>
<dbReference type="InterPro" id="IPR014710">
    <property type="entry name" value="RmlC-like_jellyroll"/>
</dbReference>
<dbReference type="SUPFAM" id="SSF51182">
    <property type="entry name" value="RmlC-like cupins"/>
    <property type="match status" value="1"/>
</dbReference>
<dbReference type="Gene3D" id="2.60.120.10">
    <property type="entry name" value="Jelly Rolls"/>
    <property type="match status" value="1"/>
</dbReference>
<accession>A0ABU2J8Y5</accession>
<gene>
    <name evidence="2" type="ORF">RM423_08575</name>
</gene>
<sequence length="178" mass="19322">MTDPTPAQSSEAPADLKAGYAYAPGDAPAYWNFGTYWRLLSTGDTTQGRSTTFDELFPQGLVAPPHVHDDAEEAFFVLEGDLVFTLGDDDAEITAPPGTYVYIPPGTRHSFRNDSVVGRVYNTLVPGGFDHGITEHGTPAPQVQMPPPGTSALEVWQQIVAGRPDVPWEQQAHDVAKW</sequence>
<evidence type="ECO:0000313" key="2">
    <source>
        <dbReference type="EMBL" id="MDT0261449.1"/>
    </source>
</evidence>
<dbReference type="PANTHER" id="PTHR36440">
    <property type="entry name" value="PUTATIVE (AFU_ORTHOLOGUE AFUA_8G07350)-RELATED"/>
    <property type="match status" value="1"/>
</dbReference>
<dbReference type="InterPro" id="IPR053146">
    <property type="entry name" value="QDO-like"/>
</dbReference>
<dbReference type="EMBL" id="JAVREH010000008">
    <property type="protein sequence ID" value="MDT0261449.1"/>
    <property type="molecule type" value="Genomic_DNA"/>
</dbReference>
<dbReference type="Pfam" id="PF07883">
    <property type="entry name" value="Cupin_2"/>
    <property type="match status" value="1"/>
</dbReference>
<dbReference type="InterPro" id="IPR011051">
    <property type="entry name" value="RmlC_Cupin_sf"/>
</dbReference>
<keyword evidence="3" id="KW-1185">Reference proteome</keyword>
<dbReference type="PANTHER" id="PTHR36440:SF1">
    <property type="entry name" value="PUTATIVE (AFU_ORTHOLOGUE AFUA_8G07350)-RELATED"/>
    <property type="match status" value="1"/>
</dbReference>
<name>A0ABU2J8Y5_9ACTN</name>
<comment type="caution">
    <text evidence="2">The sequence shown here is derived from an EMBL/GenBank/DDBJ whole genome shotgun (WGS) entry which is preliminary data.</text>
</comment>
<feature type="domain" description="Cupin type-2" evidence="1">
    <location>
        <begin position="58"/>
        <end position="115"/>
    </location>
</feature>
<reference evidence="3" key="1">
    <citation type="submission" date="2023-07" db="EMBL/GenBank/DDBJ databases">
        <title>30 novel species of actinomycetes from the DSMZ collection.</title>
        <authorList>
            <person name="Nouioui I."/>
        </authorList>
    </citation>
    <scope>NUCLEOTIDE SEQUENCE [LARGE SCALE GENOMIC DNA]</scope>
    <source>
        <strain evidence="3">DSM 44399</strain>
    </source>
</reference>
<evidence type="ECO:0000259" key="1">
    <source>
        <dbReference type="Pfam" id="PF07883"/>
    </source>
</evidence>